<dbReference type="RefSeq" id="WP_091290270.1">
    <property type="nucleotide sequence ID" value="NZ_FNON01000003.1"/>
</dbReference>
<sequence>MYWDASGIAGLIFVVVMAVVLFKLFRKNVRSRSFQSSGAADLSRANGWDLFQEYPPEHFALEKSRFPSDGREIREYAATPYRNSGEYVGTGLEGTYHGFPFAAYEYVSPRDRGSRDANGNPVGDTIRTAVVVHVTQPLPDATIEYSTLHYPTKAKAIDSEAELTPEFQAWFAENHRRFNPFRAAGGMLSIETNDFLDSHQLLSTLDFLTDVATTLPLHVVR</sequence>
<keyword evidence="1" id="KW-0472">Membrane</keyword>
<dbReference type="OrthoDB" id="9911692at2"/>
<organism evidence="2 3">
    <name type="scientific">Amycolatopsis xylanica</name>
    <dbReference type="NCBI Taxonomy" id="589385"/>
    <lineage>
        <taxon>Bacteria</taxon>
        <taxon>Bacillati</taxon>
        <taxon>Actinomycetota</taxon>
        <taxon>Actinomycetes</taxon>
        <taxon>Pseudonocardiales</taxon>
        <taxon>Pseudonocardiaceae</taxon>
        <taxon>Amycolatopsis</taxon>
    </lineage>
</organism>
<evidence type="ECO:0000256" key="1">
    <source>
        <dbReference type="SAM" id="Phobius"/>
    </source>
</evidence>
<evidence type="ECO:0000313" key="2">
    <source>
        <dbReference type="EMBL" id="SDX83436.1"/>
    </source>
</evidence>
<name>A0A1H3EXD0_9PSEU</name>
<feature type="transmembrane region" description="Helical" evidence="1">
    <location>
        <begin position="6"/>
        <end position="25"/>
    </location>
</feature>
<keyword evidence="1" id="KW-0812">Transmembrane</keyword>
<reference evidence="2 3" key="1">
    <citation type="submission" date="2016-10" db="EMBL/GenBank/DDBJ databases">
        <authorList>
            <person name="de Groot N.N."/>
        </authorList>
    </citation>
    <scope>NUCLEOTIDE SEQUENCE [LARGE SCALE GENOMIC DNA]</scope>
    <source>
        <strain evidence="2 3">CPCC 202699</strain>
    </source>
</reference>
<keyword evidence="3" id="KW-1185">Reference proteome</keyword>
<gene>
    <name evidence="2" type="ORF">SAMN05421504_1031019</name>
</gene>
<dbReference type="EMBL" id="FNON01000003">
    <property type="protein sequence ID" value="SDX83436.1"/>
    <property type="molecule type" value="Genomic_DNA"/>
</dbReference>
<dbReference type="AlphaFoldDB" id="A0A1H3EXD0"/>
<evidence type="ECO:0008006" key="4">
    <source>
        <dbReference type="Google" id="ProtNLM"/>
    </source>
</evidence>
<evidence type="ECO:0000313" key="3">
    <source>
        <dbReference type="Proteomes" id="UP000199515"/>
    </source>
</evidence>
<protein>
    <recommendedName>
        <fullName evidence="4">DUF3137 domain-containing protein</fullName>
    </recommendedName>
</protein>
<keyword evidence="1" id="KW-1133">Transmembrane helix</keyword>
<dbReference type="Proteomes" id="UP000199515">
    <property type="component" value="Unassembled WGS sequence"/>
</dbReference>
<accession>A0A1H3EXD0</accession>
<proteinExistence type="predicted"/>
<dbReference type="STRING" id="589385.SAMN05421504_1031019"/>